<dbReference type="RefSeq" id="WP_012184603.1">
    <property type="nucleotide sequence ID" value="NZ_BOQM01000044.1"/>
</dbReference>
<feature type="domain" description="Cyclic nucleotide-binding" evidence="4">
    <location>
        <begin position="18"/>
        <end position="138"/>
    </location>
</feature>
<dbReference type="SUPFAM" id="SSF46785">
    <property type="entry name" value="Winged helix' DNA-binding domain"/>
    <property type="match status" value="1"/>
</dbReference>
<keyword evidence="3" id="KW-0804">Transcription</keyword>
<reference evidence="6 9" key="2">
    <citation type="submission" date="2021-03" db="EMBL/GenBank/DDBJ databases">
        <title>Whole genome shotgun sequence of Salinispora arenicola NBRC 105043.</title>
        <authorList>
            <person name="Komaki H."/>
            <person name="Tamura T."/>
        </authorList>
    </citation>
    <scope>NUCLEOTIDE SEQUENCE [LARGE SCALE GENOMIC DNA]</scope>
    <source>
        <strain evidence="6 9">NBRC 105043</strain>
    </source>
</reference>
<name>A0A542XLH0_SALAC</name>
<protein>
    <submittedName>
        <fullName evidence="7">CRP-like cAMP-binding protein</fullName>
    </submittedName>
    <submittedName>
        <fullName evidence="6">Regulatory protein</fullName>
    </submittedName>
</protein>
<dbReference type="PROSITE" id="PS51063">
    <property type="entry name" value="HTH_CRP_2"/>
    <property type="match status" value="1"/>
</dbReference>
<dbReference type="AlphaFoldDB" id="A0A542XLH0"/>
<dbReference type="InterPro" id="IPR014710">
    <property type="entry name" value="RmlC-like_jellyroll"/>
</dbReference>
<dbReference type="InterPro" id="IPR000595">
    <property type="entry name" value="cNMP-bd_dom"/>
</dbReference>
<dbReference type="GO" id="GO:0003677">
    <property type="term" value="F:DNA binding"/>
    <property type="evidence" value="ECO:0007669"/>
    <property type="project" value="UniProtKB-KW"/>
</dbReference>
<organism evidence="7 8">
    <name type="scientific">Salinispora arenicola</name>
    <dbReference type="NCBI Taxonomy" id="168697"/>
    <lineage>
        <taxon>Bacteria</taxon>
        <taxon>Bacillati</taxon>
        <taxon>Actinomycetota</taxon>
        <taxon>Actinomycetes</taxon>
        <taxon>Micromonosporales</taxon>
        <taxon>Micromonosporaceae</taxon>
        <taxon>Salinispora</taxon>
    </lineage>
</organism>
<evidence type="ECO:0000259" key="5">
    <source>
        <dbReference type="PROSITE" id="PS51063"/>
    </source>
</evidence>
<evidence type="ECO:0000256" key="3">
    <source>
        <dbReference type="ARBA" id="ARBA00023163"/>
    </source>
</evidence>
<dbReference type="InterPro" id="IPR018490">
    <property type="entry name" value="cNMP-bd_dom_sf"/>
</dbReference>
<evidence type="ECO:0000313" key="6">
    <source>
        <dbReference type="EMBL" id="GIM87555.1"/>
    </source>
</evidence>
<dbReference type="PANTHER" id="PTHR24567:SF68">
    <property type="entry name" value="DNA-BINDING TRANSCRIPTIONAL DUAL REGULATOR CRP"/>
    <property type="match status" value="1"/>
</dbReference>
<comment type="caution">
    <text evidence="7">The sequence shown here is derived from an EMBL/GenBank/DDBJ whole genome shotgun (WGS) entry which is preliminary data.</text>
</comment>
<dbReference type="CDD" id="cd00038">
    <property type="entry name" value="CAP_ED"/>
    <property type="match status" value="1"/>
</dbReference>
<dbReference type="Pfam" id="PF13545">
    <property type="entry name" value="HTH_Crp_2"/>
    <property type="match status" value="1"/>
</dbReference>
<dbReference type="InterPro" id="IPR036390">
    <property type="entry name" value="WH_DNA-bd_sf"/>
</dbReference>
<dbReference type="Gene3D" id="2.60.120.10">
    <property type="entry name" value="Jelly Rolls"/>
    <property type="match status" value="1"/>
</dbReference>
<keyword evidence="1" id="KW-0805">Transcription regulation</keyword>
<dbReference type="EMBL" id="BOQM01000044">
    <property type="protein sequence ID" value="GIM87555.1"/>
    <property type="molecule type" value="Genomic_DNA"/>
</dbReference>
<dbReference type="InterPro" id="IPR012318">
    <property type="entry name" value="HTH_CRP"/>
</dbReference>
<dbReference type="GeneID" id="93771079"/>
<dbReference type="SMART" id="SM00419">
    <property type="entry name" value="HTH_CRP"/>
    <property type="match status" value="1"/>
</dbReference>
<dbReference type="SMART" id="SM00100">
    <property type="entry name" value="cNMP"/>
    <property type="match status" value="1"/>
</dbReference>
<reference evidence="7 8" key="1">
    <citation type="submission" date="2019-06" db="EMBL/GenBank/DDBJ databases">
        <title>Sequencing the genomes of 1000 actinobacteria strains.</title>
        <authorList>
            <person name="Klenk H.-P."/>
        </authorList>
    </citation>
    <scope>NUCLEOTIDE SEQUENCE [LARGE SCALE GENOMIC DNA]</scope>
    <source>
        <strain evidence="7 8">DSM 44819</strain>
    </source>
</reference>
<dbReference type="GO" id="GO:0005829">
    <property type="term" value="C:cytosol"/>
    <property type="evidence" value="ECO:0007669"/>
    <property type="project" value="TreeGrafter"/>
</dbReference>
<evidence type="ECO:0000313" key="7">
    <source>
        <dbReference type="EMBL" id="TQL36687.1"/>
    </source>
</evidence>
<evidence type="ECO:0000259" key="4">
    <source>
        <dbReference type="PROSITE" id="PS50042"/>
    </source>
</evidence>
<evidence type="ECO:0000313" key="8">
    <source>
        <dbReference type="Proteomes" id="UP000315983"/>
    </source>
</evidence>
<evidence type="ECO:0000313" key="9">
    <source>
        <dbReference type="Proteomes" id="UP000677457"/>
    </source>
</evidence>
<dbReference type="Pfam" id="PF00027">
    <property type="entry name" value="cNMP_binding"/>
    <property type="match status" value="1"/>
</dbReference>
<dbReference type="PROSITE" id="PS50042">
    <property type="entry name" value="CNMP_BINDING_3"/>
    <property type="match status" value="1"/>
</dbReference>
<gene>
    <name evidence="7" type="ORF">FB564_1797</name>
    <name evidence="6" type="ORF">Sar04_42910</name>
</gene>
<dbReference type="Gene3D" id="1.10.10.10">
    <property type="entry name" value="Winged helix-like DNA-binding domain superfamily/Winged helix DNA-binding domain"/>
    <property type="match status" value="1"/>
</dbReference>
<dbReference type="PANTHER" id="PTHR24567">
    <property type="entry name" value="CRP FAMILY TRANSCRIPTIONAL REGULATORY PROTEIN"/>
    <property type="match status" value="1"/>
</dbReference>
<dbReference type="GO" id="GO:0003700">
    <property type="term" value="F:DNA-binding transcription factor activity"/>
    <property type="evidence" value="ECO:0007669"/>
    <property type="project" value="TreeGrafter"/>
</dbReference>
<evidence type="ECO:0000256" key="2">
    <source>
        <dbReference type="ARBA" id="ARBA00023125"/>
    </source>
</evidence>
<feature type="domain" description="HTH crp-type" evidence="5">
    <location>
        <begin position="152"/>
        <end position="222"/>
    </location>
</feature>
<dbReference type="InterPro" id="IPR036388">
    <property type="entry name" value="WH-like_DNA-bd_sf"/>
</dbReference>
<proteinExistence type="predicted"/>
<keyword evidence="2" id="KW-0238">DNA-binding</keyword>
<dbReference type="SUPFAM" id="SSF51206">
    <property type="entry name" value="cAMP-binding domain-like"/>
    <property type="match status" value="1"/>
</dbReference>
<sequence>MAVSRGDGIRSMLRDVALFSELPESLLAAVAVDARERRLLRGEVLFRAGELCSAFYCVLSGQVKLTVAGGGGGEKVLEIVAPGETFAEALMFGHRPYPVTAVALSATRLLVVGSRTVHDLIAQDPDFARLMLVGMSVRLHRLVRQIASVSLSSAAERVADLLLSLAGPEAGESVVVELPAGKAVLASRLNLSPEHFSRTLRDLADTGLIRVEGRRVAVLDVARMRLVVEGGRLGPVP</sequence>
<dbReference type="EMBL" id="VFOL01000001">
    <property type="protein sequence ID" value="TQL36687.1"/>
    <property type="molecule type" value="Genomic_DNA"/>
</dbReference>
<dbReference type="OMA" id="CEAFENS"/>
<dbReference type="Proteomes" id="UP000677457">
    <property type="component" value="Unassembled WGS sequence"/>
</dbReference>
<keyword evidence="9" id="KW-1185">Reference proteome</keyword>
<accession>A0A542XLH0</accession>
<dbReference type="Proteomes" id="UP000315983">
    <property type="component" value="Unassembled WGS sequence"/>
</dbReference>
<dbReference type="InterPro" id="IPR050397">
    <property type="entry name" value="Env_Response_Regulators"/>
</dbReference>
<evidence type="ECO:0000256" key="1">
    <source>
        <dbReference type="ARBA" id="ARBA00023015"/>
    </source>
</evidence>